<keyword evidence="2" id="KW-0472">Membrane</keyword>
<accession>A0A328PR24</accession>
<dbReference type="EMBL" id="QKVO01000024">
    <property type="protein sequence ID" value="RAO94777.1"/>
    <property type="molecule type" value="Genomic_DNA"/>
</dbReference>
<reference evidence="4" key="1">
    <citation type="submission" date="2018-06" db="EMBL/GenBank/DDBJ databases">
        <authorList>
            <person name="Martinez Ocampo F."/>
            <person name="Quiroz Castaneda R.E."/>
            <person name="Rojas Lopez X."/>
        </authorList>
    </citation>
    <scope>NUCLEOTIDE SEQUENCE [LARGE SCALE GENOMIC DNA]</scope>
    <source>
        <strain evidence="4">INIFAP02</strain>
    </source>
</reference>
<evidence type="ECO:0000313" key="4">
    <source>
        <dbReference type="Proteomes" id="UP000249762"/>
    </source>
</evidence>
<evidence type="ECO:0000256" key="2">
    <source>
        <dbReference type="SAM" id="Phobius"/>
    </source>
</evidence>
<keyword evidence="1" id="KW-0175">Coiled coil</keyword>
<feature type="transmembrane region" description="Helical" evidence="2">
    <location>
        <begin position="7"/>
        <end position="25"/>
    </location>
</feature>
<feature type="coiled-coil region" evidence="1">
    <location>
        <begin position="279"/>
        <end position="309"/>
    </location>
</feature>
<evidence type="ECO:0000256" key="1">
    <source>
        <dbReference type="SAM" id="Coils"/>
    </source>
</evidence>
<evidence type="ECO:0000313" key="3">
    <source>
        <dbReference type="EMBL" id="RAO94777.1"/>
    </source>
</evidence>
<proteinExistence type="predicted"/>
<comment type="caution">
    <text evidence="3">The sequence shown here is derived from an EMBL/GenBank/DDBJ whole genome shotgun (WGS) entry which is preliminary data.</text>
</comment>
<keyword evidence="2" id="KW-0812">Transmembrane</keyword>
<dbReference type="Proteomes" id="UP000249762">
    <property type="component" value="Unassembled WGS sequence"/>
</dbReference>
<dbReference type="OrthoDB" id="403390at2"/>
<keyword evidence="4" id="KW-1185">Reference proteome</keyword>
<gene>
    <name evidence="3" type="ORF">DNK47_03210</name>
</gene>
<dbReference type="AlphaFoldDB" id="A0A328PR24"/>
<dbReference type="RefSeq" id="WP_112665901.1">
    <property type="nucleotide sequence ID" value="NZ_QKVO01000024.1"/>
</dbReference>
<sequence>MDRRAKLGLCGLGFLSISGILLFTLENNFHSLGTLANLSLGGAFLAKNELSRKEQDLKLDFSKKGDPVSISFPKQVTPSEVKLELKNESQLEIPSEPFNYSPEDSISGIFQEIQKENKVIGIEKQVQENFHSLTQEVNSQKSHWTNFREVKRDVKEKWLRIKNKLSSLTDTQRIPGLTSQKRRSLMEIYKLYKKLRESRGTFLNQFQDLREEIDIVTATEPKETTSNILVKPETALRWIGWGSSGRVMLEKSGTPYKDRFSNNWGPWEKNPYANFYENQEEFEKDLDFVNRLRERIKQQINNLKQQQQWSRGRDRSLLGRINTFTGFLSNNFPQKHIEIKVAEKLLEHMGQLN</sequence>
<protein>
    <submittedName>
        <fullName evidence="3">Uncharacterized protein</fullName>
    </submittedName>
</protein>
<name>A0A328PR24_9MOLU</name>
<keyword evidence="2" id="KW-1133">Transmembrane helix</keyword>
<organism evidence="3 4">
    <name type="scientific">Mycoplasma wenyonii</name>
    <dbReference type="NCBI Taxonomy" id="65123"/>
    <lineage>
        <taxon>Bacteria</taxon>
        <taxon>Bacillati</taxon>
        <taxon>Mycoplasmatota</taxon>
        <taxon>Mollicutes</taxon>
        <taxon>Mycoplasmataceae</taxon>
        <taxon>Mycoplasma</taxon>
    </lineage>
</organism>